<dbReference type="SUPFAM" id="SSF56281">
    <property type="entry name" value="Metallo-hydrolase/oxidoreductase"/>
    <property type="match status" value="1"/>
</dbReference>
<feature type="domain" description="Metallo-beta-lactamase" evidence="1">
    <location>
        <begin position="41"/>
        <end position="227"/>
    </location>
</feature>
<dbReference type="PANTHER" id="PTHR42951">
    <property type="entry name" value="METALLO-BETA-LACTAMASE DOMAIN-CONTAINING"/>
    <property type="match status" value="1"/>
</dbReference>
<dbReference type="Pfam" id="PF00753">
    <property type="entry name" value="Lactamase_B"/>
    <property type="match status" value="1"/>
</dbReference>
<evidence type="ECO:0000313" key="3">
    <source>
        <dbReference type="Proteomes" id="UP000295075"/>
    </source>
</evidence>
<dbReference type="SMART" id="SM00849">
    <property type="entry name" value="Lactamase_B"/>
    <property type="match status" value="1"/>
</dbReference>
<protein>
    <submittedName>
        <fullName evidence="2">MBL fold metallo-hydrolase</fullName>
    </submittedName>
</protein>
<accession>A0A4V2XQ91</accession>
<dbReference type="Proteomes" id="UP000295075">
    <property type="component" value="Unassembled WGS sequence"/>
</dbReference>
<keyword evidence="2" id="KW-0378">Hydrolase</keyword>
<name>A0A4V2XQ91_9ACTN</name>
<dbReference type="InterPro" id="IPR001279">
    <property type="entry name" value="Metallo-B-lactamas"/>
</dbReference>
<dbReference type="GO" id="GO:0016787">
    <property type="term" value="F:hydrolase activity"/>
    <property type="evidence" value="ECO:0007669"/>
    <property type="project" value="UniProtKB-KW"/>
</dbReference>
<dbReference type="RefSeq" id="WP_132410517.1">
    <property type="nucleotide sequence ID" value="NZ_SMKA01000130.1"/>
</dbReference>
<evidence type="ECO:0000313" key="2">
    <source>
        <dbReference type="EMBL" id="TDC24995.1"/>
    </source>
</evidence>
<proteinExistence type="predicted"/>
<dbReference type="Gene3D" id="3.60.15.10">
    <property type="entry name" value="Ribonuclease Z/Hydroxyacylglutathione hydrolase-like"/>
    <property type="match status" value="1"/>
</dbReference>
<dbReference type="InterPro" id="IPR036866">
    <property type="entry name" value="RibonucZ/Hydroxyglut_hydro"/>
</dbReference>
<dbReference type="PANTHER" id="PTHR42951:SF4">
    <property type="entry name" value="ACYL-COENZYME A THIOESTERASE MBLAC2"/>
    <property type="match status" value="1"/>
</dbReference>
<reference evidence="2 3" key="1">
    <citation type="submission" date="2019-03" db="EMBL/GenBank/DDBJ databases">
        <title>Draft genome sequences of novel Actinobacteria.</title>
        <authorList>
            <person name="Sahin N."/>
            <person name="Ay H."/>
            <person name="Saygin H."/>
        </authorList>
    </citation>
    <scope>NUCLEOTIDE SEQUENCE [LARGE SCALE GENOMIC DNA]</scope>
    <source>
        <strain evidence="2 3">JCM 30547</strain>
    </source>
</reference>
<comment type="caution">
    <text evidence="2">The sequence shown here is derived from an EMBL/GenBank/DDBJ whole genome shotgun (WGS) entry which is preliminary data.</text>
</comment>
<sequence>MTAYEIAHKVPSRAEVNAMLVTAPIGIRRLSDRLTALEHPSGNMLVSHGPDGVLVVDCYSDAMQSLVDKAIRSFTTAPYRYAVPTHFHYDHAGGAALFAGGGAAVVGVPQTRHRMAAPHRAGHMGVEQEAYPAVALPTLTYGDALTLDLNGESVGLRSFVAHTDTDSVVHFAEADVIHTGDIFVNMEGVPTYPFVDTAAGASTLGVLAAVEHALTLCTTSTLVFPGHGPQTTSQHLAWYGDLLRTAHESVADRLAAGDPKPAIVAAATEILRSFPLENPLIEDWLFISDVVDSLQVADQLLPAR</sequence>
<evidence type="ECO:0000259" key="1">
    <source>
        <dbReference type="SMART" id="SM00849"/>
    </source>
</evidence>
<organism evidence="2 3">
    <name type="scientific">Kribbella albertanoniae</name>
    <dbReference type="NCBI Taxonomy" id="1266829"/>
    <lineage>
        <taxon>Bacteria</taxon>
        <taxon>Bacillati</taxon>
        <taxon>Actinomycetota</taxon>
        <taxon>Actinomycetes</taxon>
        <taxon>Propionibacteriales</taxon>
        <taxon>Kribbellaceae</taxon>
        <taxon>Kribbella</taxon>
    </lineage>
</organism>
<keyword evidence="3" id="KW-1185">Reference proteome</keyword>
<gene>
    <name evidence="2" type="ORF">E1261_25035</name>
</gene>
<dbReference type="OrthoDB" id="420651at2"/>
<dbReference type="InterPro" id="IPR050855">
    <property type="entry name" value="NDM-1-like"/>
</dbReference>
<dbReference type="EMBL" id="SMKA01000130">
    <property type="protein sequence ID" value="TDC24995.1"/>
    <property type="molecule type" value="Genomic_DNA"/>
</dbReference>
<dbReference type="AlphaFoldDB" id="A0A4V2XQ91"/>